<evidence type="ECO:0000259" key="2">
    <source>
        <dbReference type="Pfam" id="PF14214"/>
    </source>
</evidence>
<dbReference type="Proteomes" id="UP001218218">
    <property type="component" value="Unassembled WGS sequence"/>
</dbReference>
<dbReference type="Pfam" id="PF20209">
    <property type="entry name" value="DUF6570"/>
    <property type="match status" value="1"/>
</dbReference>
<keyword evidence="5" id="KW-1185">Reference proteome</keyword>
<dbReference type="AlphaFoldDB" id="A0AAD7A247"/>
<reference evidence="4" key="1">
    <citation type="submission" date="2023-03" db="EMBL/GenBank/DDBJ databases">
        <title>Massive genome expansion in bonnet fungi (Mycena s.s.) driven by repeated elements and novel gene families across ecological guilds.</title>
        <authorList>
            <consortium name="Lawrence Berkeley National Laboratory"/>
            <person name="Harder C.B."/>
            <person name="Miyauchi S."/>
            <person name="Viragh M."/>
            <person name="Kuo A."/>
            <person name="Thoen E."/>
            <person name="Andreopoulos B."/>
            <person name="Lu D."/>
            <person name="Skrede I."/>
            <person name="Drula E."/>
            <person name="Henrissat B."/>
            <person name="Morin E."/>
            <person name="Kohler A."/>
            <person name="Barry K."/>
            <person name="LaButti K."/>
            <person name="Morin E."/>
            <person name="Salamov A."/>
            <person name="Lipzen A."/>
            <person name="Mereny Z."/>
            <person name="Hegedus B."/>
            <person name="Baldrian P."/>
            <person name="Stursova M."/>
            <person name="Weitz H."/>
            <person name="Taylor A."/>
            <person name="Grigoriev I.V."/>
            <person name="Nagy L.G."/>
            <person name="Martin F."/>
            <person name="Kauserud H."/>
        </authorList>
    </citation>
    <scope>NUCLEOTIDE SEQUENCE</scope>
    <source>
        <strain evidence="4">CBHHK002</strain>
    </source>
</reference>
<gene>
    <name evidence="4" type="ORF">DFH08DRAFT_1001400</name>
</gene>
<evidence type="ECO:0000256" key="1">
    <source>
        <dbReference type="SAM" id="MobiDB-lite"/>
    </source>
</evidence>
<feature type="region of interest" description="Disordered" evidence="1">
    <location>
        <begin position="89"/>
        <end position="120"/>
    </location>
</feature>
<protein>
    <submittedName>
        <fullName evidence="4">Uncharacterized protein</fullName>
    </submittedName>
</protein>
<comment type="caution">
    <text evidence="4">The sequence shown here is derived from an EMBL/GenBank/DDBJ whole genome shotgun (WGS) entry which is preliminary data.</text>
</comment>
<name>A0AAD7A247_9AGAR</name>
<feature type="domain" description="DUF6570" evidence="3">
    <location>
        <begin position="2"/>
        <end position="59"/>
    </location>
</feature>
<evidence type="ECO:0000313" key="4">
    <source>
        <dbReference type="EMBL" id="KAJ7348011.1"/>
    </source>
</evidence>
<feature type="compositionally biased region" description="Polar residues" evidence="1">
    <location>
        <begin position="111"/>
        <end position="120"/>
    </location>
</feature>
<evidence type="ECO:0000313" key="5">
    <source>
        <dbReference type="Proteomes" id="UP001218218"/>
    </source>
</evidence>
<accession>A0AAD7A247</accession>
<feature type="domain" description="Helitron helicase-like" evidence="2">
    <location>
        <begin position="209"/>
        <end position="400"/>
    </location>
</feature>
<dbReference type="InterPro" id="IPR025476">
    <property type="entry name" value="Helitron_helicase-like"/>
</dbReference>
<dbReference type="InterPro" id="IPR046700">
    <property type="entry name" value="DUF6570"/>
</dbReference>
<organism evidence="4 5">
    <name type="scientific">Mycena albidolilacea</name>
    <dbReference type="NCBI Taxonomy" id="1033008"/>
    <lineage>
        <taxon>Eukaryota</taxon>
        <taxon>Fungi</taxon>
        <taxon>Dikarya</taxon>
        <taxon>Basidiomycota</taxon>
        <taxon>Agaricomycotina</taxon>
        <taxon>Agaricomycetes</taxon>
        <taxon>Agaricomycetidae</taxon>
        <taxon>Agaricales</taxon>
        <taxon>Marasmiineae</taxon>
        <taxon>Mycenaceae</taxon>
        <taxon>Mycena</taxon>
    </lineage>
</organism>
<sequence>MPVPLFKLRDEIWMILVGSLETEVTHEFLKRSPLLVRREKLKKALFWLIEHNHLYADLDKDAVLENLEEYPVYDCPLATKDFLRTNSANNQGSSYTGNSNTSYSEEANSELFASSDPQSDLTSSTLVDVDSLQSTYKQRKLEALRRLKTQDTEFVKFPSGSTPLHTSRNPRVFRLLWPTLFPFGVGMIDNNDVRLSTEYGFRQVDTAPHVEHLITIADKRFQVHKSFIFVMANIIQRRQSSFKSRLAVNRSWFPLMESYRVKLEGNPFAQPESEGEKAANRLMKYLSYVSDHIPGSVGDVNKMKQECKSKIICDGLPHVFATVNLADAHNPVAQVLAGRDINLDQIFDCLGRADQEGGAHAKALAENPVAGAEFFHLIITKFFEIILGTERASKIGVLGEERMNADPEFKRKLTAWYDDIICQSFPKGTVPNNAPEGMPKQLPVLSCPLDPNSADYEWTRDQRHRDLCENTGLVHEHNATCFKHIPRQMKCLMDPDKDCRFELPRPLVSQTHFDEDGDLQIRCENGHLNGHNPTITLALGCNTDLKQISLGTSTMAMIEYMMNYTTKLQLNTSIYWWSSLLRDVARNIFAIQKPVGEFDGAETEGPDGVQQLVIPEDEDDTLIVLSPGTLEQELSESSPEEKRCSKLFNDIFYRPYELESTCTWDIMRNYVKEKKPSSKTQRKTYLTFKPGHPEYTTHCLKELDSPIIPVLMGYRVPRNNTDEDRLKHAVVMLVLFQPWTNDKSSPVKAAELGWEDAFNIFKPTMSLDHLRVCLNMQLPFQTRDAKFDYAARRGKRMAVLLTAARDSGIDVDEEGEVEFDPVWENAMQAAIDPNEFDTRDIPIKNTQATCDAQQILVQAANAGFYSLTGEAAPGTLLEMTKFGNEDDKIVAEMASKALLKEKDLLIKGRIKAAENQRSGTHRRPPSERIPQALSTTLAGELKHAKATSARFQKQPVTSSSSPWASLLDYQKLCLALIASRVTLGGESQRERRRENRVYTSLPWNPAMACSILEAPGFPQHAPKKAEPRGKSVCASKEGKDFRFPGIPPIPSMCVGCAKGSILGLCAHSGNAINLFRYGF</sequence>
<dbReference type="EMBL" id="JARIHO010000018">
    <property type="protein sequence ID" value="KAJ7348011.1"/>
    <property type="molecule type" value="Genomic_DNA"/>
</dbReference>
<proteinExistence type="predicted"/>
<feature type="compositionally biased region" description="Low complexity" evidence="1">
    <location>
        <begin position="92"/>
        <end position="104"/>
    </location>
</feature>
<dbReference type="Pfam" id="PF14214">
    <property type="entry name" value="Helitron_like_N"/>
    <property type="match status" value="1"/>
</dbReference>
<evidence type="ECO:0000259" key="3">
    <source>
        <dbReference type="Pfam" id="PF20209"/>
    </source>
</evidence>